<name>A0A0R2B6J6_9LACO</name>
<dbReference type="PATRIC" id="fig|1423772.3.peg.313"/>
<accession>A0A0R2B6J6</accession>
<sequence length="62" mass="7322">MEKDYQALLDRLHAGEITEFEIETAEFMNFQKILLNYNYRKNVVGTAKRGGGVIYHYHKNDK</sequence>
<dbReference type="AlphaFoldDB" id="A0A0R2B6J6"/>
<dbReference type="EMBL" id="AYYN01000087">
    <property type="protein sequence ID" value="KRM74736.1"/>
    <property type="molecule type" value="Genomic_DNA"/>
</dbReference>
<dbReference type="RefSeq" id="WP_056959091.1">
    <property type="nucleotide sequence ID" value="NZ_AYYN01000087.1"/>
</dbReference>
<dbReference type="Proteomes" id="UP000051612">
    <property type="component" value="Unassembled WGS sequence"/>
</dbReference>
<proteinExistence type="predicted"/>
<protein>
    <submittedName>
        <fullName evidence="1">Uncharacterized protein</fullName>
    </submittedName>
</protein>
<reference evidence="1 2" key="1">
    <citation type="journal article" date="2015" name="Genome Announc.">
        <title>Expanding the biotechnology potential of lactobacilli through comparative genomics of 213 strains and associated genera.</title>
        <authorList>
            <person name="Sun Z."/>
            <person name="Harris H.M."/>
            <person name="McCann A."/>
            <person name="Guo C."/>
            <person name="Argimon S."/>
            <person name="Zhang W."/>
            <person name="Yang X."/>
            <person name="Jeffery I.B."/>
            <person name="Cooney J.C."/>
            <person name="Kagawa T.F."/>
            <person name="Liu W."/>
            <person name="Song Y."/>
            <person name="Salvetti E."/>
            <person name="Wrobel A."/>
            <person name="Rasinkangas P."/>
            <person name="Parkhill J."/>
            <person name="Rea M.C."/>
            <person name="O'Sullivan O."/>
            <person name="Ritari J."/>
            <person name="Douillard F.P."/>
            <person name="Paul Ross R."/>
            <person name="Yang R."/>
            <person name="Briner A.E."/>
            <person name="Felis G.E."/>
            <person name="de Vos W.M."/>
            <person name="Barrangou R."/>
            <person name="Klaenhammer T.R."/>
            <person name="Caufield P.W."/>
            <person name="Cui Y."/>
            <person name="Zhang H."/>
            <person name="O'Toole P.W."/>
        </authorList>
    </citation>
    <scope>NUCLEOTIDE SEQUENCE [LARGE SCALE GENOMIC DNA]</scope>
    <source>
        <strain evidence="1 2">DSM 20452</strain>
    </source>
</reference>
<evidence type="ECO:0000313" key="2">
    <source>
        <dbReference type="Proteomes" id="UP000051612"/>
    </source>
</evidence>
<evidence type="ECO:0000313" key="1">
    <source>
        <dbReference type="EMBL" id="KRM74736.1"/>
    </source>
</evidence>
<organism evidence="1 2">
    <name type="scientific">Ligilactobacillus murinus DSM 20452 = NBRC 14221</name>
    <dbReference type="NCBI Taxonomy" id="1423772"/>
    <lineage>
        <taxon>Bacteria</taxon>
        <taxon>Bacillati</taxon>
        <taxon>Bacillota</taxon>
        <taxon>Bacilli</taxon>
        <taxon>Lactobacillales</taxon>
        <taxon>Lactobacillaceae</taxon>
        <taxon>Ligilactobacillus</taxon>
    </lineage>
</organism>
<gene>
    <name evidence="1" type="ORF">FC48_GL000284</name>
</gene>
<comment type="caution">
    <text evidence="1">The sequence shown here is derived from an EMBL/GenBank/DDBJ whole genome shotgun (WGS) entry which is preliminary data.</text>
</comment>